<dbReference type="HOGENOM" id="CLU_3163457_0_0_0"/>
<accession>C1F4Q9</accession>
<evidence type="ECO:0000313" key="2">
    <source>
        <dbReference type="Proteomes" id="UP000002207"/>
    </source>
</evidence>
<dbReference type="InParanoid" id="C1F4Q9"/>
<keyword evidence="2" id="KW-1185">Reference proteome</keyword>
<dbReference type="KEGG" id="aca:ACP_1180"/>
<organism evidence="1 2">
    <name type="scientific">Acidobacterium capsulatum (strain ATCC 51196 / DSM 11244 / BCRC 80197 / JCM 7670 / NBRC 15755 / NCIMB 13165 / 161)</name>
    <dbReference type="NCBI Taxonomy" id="240015"/>
    <lineage>
        <taxon>Bacteria</taxon>
        <taxon>Pseudomonadati</taxon>
        <taxon>Acidobacteriota</taxon>
        <taxon>Terriglobia</taxon>
        <taxon>Terriglobales</taxon>
        <taxon>Acidobacteriaceae</taxon>
        <taxon>Acidobacterium</taxon>
    </lineage>
</organism>
<sequence>MPIRVLWAISNHAAFIFGFSEKAVNQRGRDAIELMFGAFLDLFLIAV</sequence>
<dbReference type="STRING" id="240015.ACP_1180"/>
<protein>
    <submittedName>
        <fullName evidence="1">Uncharacterized protein</fullName>
    </submittedName>
</protein>
<dbReference type="EMBL" id="CP001472">
    <property type="protein sequence ID" value="ACO33335.1"/>
    <property type="molecule type" value="Genomic_DNA"/>
</dbReference>
<dbReference type="AlphaFoldDB" id="C1F4Q9"/>
<dbReference type="Proteomes" id="UP000002207">
    <property type="component" value="Chromosome"/>
</dbReference>
<gene>
    <name evidence="1" type="ordered locus">ACP_1180</name>
</gene>
<evidence type="ECO:0000313" key="1">
    <source>
        <dbReference type="EMBL" id="ACO33335.1"/>
    </source>
</evidence>
<reference evidence="1 2" key="1">
    <citation type="journal article" date="2009" name="Appl. Environ. Microbiol.">
        <title>Three genomes from the phylum Acidobacteria provide insight into the lifestyles of these microorganisms in soils.</title>
        <authorList>
            <person name="Ward N.L."/>
            <person name="Challacombe J.F."/>
            <person name="Janssen P.H."/>
            <person name="Henrissat B."/>
            <person name="Coutinho P.M."/>
            <person name="Wu M."/>
            <person name="Xie G."/>
            <person name="Haft D.H."/>
            <person name="Sait M."/>
            <person name="Badger J."/>
            <person name="Barabote R.D."/>
            <person name="Bradley B."/>
            <person name="Brettin T.S."/>
            <person name="Brinkac L.M."/>
            <person name="Bruce D."/>
            <person name="Creasy T."/>
            <person name="Daugherty S.C."/>
            <person name="Davidsen T.M."/>
            <person name="DeBoy R.T."/>
            <person name="Detter J.C."/>
            <person name="Dodson R.J."/>
            <person name="Durkin A.S."/>
            <person name="Ganapathy A."/>
            <person name="Gwinn-Giglio M."/>
            <person name="Han C.S."/>
            <person name="Khouri H."/>
            <person name="Kiss H."/>
            <person name="Kothari S.P."/>
            <person name="Madupu R."/>
            <person name="Nelson K.E."/>
            <person name="Nelson W.C."/>
            <person name="Paulsen I."/>
            <person name="Penn K."/>
            <person name="Ren Q."/>
            <person name="Rosovitz M.J."/>
            <person name="Selengut J.D."/>
            <person name="Shrivastava S."/>
            <person name="Sullivan S.A."/>
            <person name="Tapia R."/>
            <person name="Thompson L.S."/>
            <person name="Watkins K.L."/>
            <person name="Yang Q."/>
            <person name="Yu C."/>
            <person name="Zafar N."/>
            <person name="Zhou L."/>
            <person name="Kuske C.R."/>
        </authorList>
    </citation>
    <scope>NUCLEOTIDE SEQUENCE [LARGE SCALE GENOMIC DNA]</scope>
    <source>
        <strain evidence="2">ATCC 51196 / DSM 11244 / BCRC 80197 / JCM 7670 / NBRC 15755 / NCIMB 13165 / 161</strain>
    </source>
</reference>
<name>C1F4Q9_ACIC5</name>
<proteinExistence type="predicted"/>